<dbReference type="HAMAP" id="MF_00867">
    <property type="entry name" value="KhpB"/>
    <property type="match status" value="1"/>
</dbReference>
<comment type="subunit">
    <text evidence="6">Forms a complex with KhpA.</text>
</comment>
<dbReference type="GeneID" id="64117680"/>
<dbReference type="GO" id="GO:0008360">
    <property type="term" value="P:regulation of cell shape"/>
    <property type="evidence" value="ECO:0007669"/>
    <property type="project" value="UniProtKB-KW"/>
</dbReference>
<evidence type="ECO:0000313" key="9">
    <source>
        <dbReference type="Proteomes" id="UP000241209"/>
    </source>
</evidence>
<dbReference type="InterPro" id="IPR038247">
    <property type="entry name" value="Jag_N_dom_sf"/>
</dbReference>
<comment type="similarity">
    <text evidence="6">Belongs to the KhpB RNA-binding protein family.</text>
</comment>
<feature type="domain" description="R3H" evidence="7">
    <location>
        <begin position="205"/>
        <end position="270"/>
    </location>
</feature>
<dbReference type="AlphaFoldDB" id="A0A2T4PX57"/>
<dbReference type="SUPFAM" id="SSF82708">
    <property type="entry name" value="R3H domain"/>
    <property type="match status" value="1"/>
</dbReference>
<evidence type="ECO:0000256" key="4">
    <source>
        <dbReference type="ARBA" id="ARBA00023186"/>
    </source>
</evidence>
<keyword evidence="3 6" id="KW-0133">Cell shape</keyword>
<dbReference type="PANTHER" id="PTHR35800">
    <property type="entry name" value="PROTEIN JAG"/>
    <property type="match status" value="1"/>
</dbReference>
<dbReference type="Pfam" id="PF01424">
    <property type="entry name" value="R3H"/>
    <property type="match status" value="1"/>
</dbReference>
<evidence type="ECO:0000256" key="6">
    <source>
        <dbReference type="HAMAP-Rule" id="MF_00867"/>
    </source>
</evidence>
<dbReference type="InterPro" id="IPR001374">
    <property type="entry name" value="R3H_dom"/>
</dbReference>
<dbReference type="OrthoDB" id="9794483at2"/>
<dbReference type="InterPro" id="IPR039247">
    <property type="entry name" value="KhpB"/>
</dbReference>
<dbReference type="STRING" id="1167632.GCA_000286335_01046"/>
<dbReference type="Pfam" id="PF14804">
    <property type="entry name" value="Jag_N"/>
    <property type="match status" value="1"/>
</dbReference>
<keyword evidence="5 6" id="KW-0961">Cell wall biogenesis/degradation</keyword>
<dbReference type="NCBIfam" id="NF041568">
    <property type="entry name" value="Jag_EloR"/>
    <property type="match status" value="1"/>
</dbReference>
<dbReference type="PROSITE" id="PS51061">
    <property type="entry name" value="R3H"/>
    <property type="match status" value="1"/>
</dbReference>
<comment type="caution">
    <text evidence="8">The sequence shown here is derived from an EMBL/GenBank/DDBJ whole genome shotgun (WGS) entry which is preliminary data.</text>
</comment>
<dbReference type="Gene3D" id="3.30.300.20">
    <property type="match status" value="1"/>
</dbReference>
<organism evidence="8 9">
    <name type="scientific">Mammaliicoccus vitulinus</name>
    <dbReference type="NCBI Taxonomy" id="71237"/>
    <lineage>
        <taxon>Bacteria</taxon>
        <taxon>Bacillati</taxon>
        <taxon>Bacillota</taxon>
        <taxon>Bacilli</taxon>
        <taxon>Bacillales</taxon>
        <taxon>Staphylococcaceae</taxon>
        <taxon>Mammaliicoccus</taxon>
    </lineage>
</organism>
<dbReference type="CDD" id="cd02414">
    <property type="entry name" value="KH-II_Jag"/>
    <property type="match status" value="1"/>
</dbReference>
<dbReference type="Gene3D" id="3.30.1370.50">
    <property type="entry name" value="R3H-like domain"/>
    <property type="match status" value="1"/>
</dbReference>
<keyword evidence="1 6" id="KW-0963">Cytoplasm</keyword>
<sequence length="270" mass="31446">MLKSRYEGQSVEQALQQGLEDLNVQEQQVRIDVIKEGKKGIFGFMKQDAHIELTIIDPELKQFESIEALKCRHQQHEEADEPISDETHHEEAIIIEENNNDENDIQSEEDIREHNNQKKDSLNEVAQDTLTYVLNIIREMNIDVDGSYEIKSNTIYINMTSNNAAYIIGKRGQILNALQTVGQNYMHQFVKGYYALILDIESYREKRKETLEQLAINMAKKATQTKKPVKLEPMPNFERKIMHQAVSKIENIETYSEGREPHRYLVIKNK</sequence>
<protein>
    <recommendedName>
        <fullName evidence="6">RNA-binding protein KhpB</fullName>
    </recommendedName>
    <alternativeName>
        <fullName evidence="6">RNA-binding protein EloR</fullName>
    </alternativeName>
</protein>
<dbReference type="InterPro" id="IPR015946">
    <property type="entry name" value="KH_dom-like_a/b"/>
</dbReference>
<evidence type="ECO:0000313" key="8">
    <source>
        <dbReference type="EMBL" id="PTI31094.1"/>
    </source>
</evidence>
<reference evidence="8 9" key="1">
    <citation type="journal article" date="2016" name="Front. Microbiol.">
        <title>Comprehensive Phylogenetic Analysis of Bovine Non-aureus Staphylococci Species Based on Whole-Genome Sequencing.</title>
        <authorList>
            <person name="Naushad S."/>
            <person name="Barkema H.W."/>
            <person name="Luby C."/>
            <person name="Condas L.A."/>
            <person name="Nobrega D.B."/>
            <person name="Carson D.A."/>
            <person name="De Buck J."/>
        </authorList>
    </citation>
    <scope>NUCLEOTIDE SEQUENCE [LARGE SCALE GENOMIC DNA]</scope>
    <source>
        <strain evidence="8 9">SNUC 2204</strain>
    </source>
</reference>
<dbReference type="Gene3D" id="3.30.30.80">
    <property type="entry name" value="probable RNA-binding protein from clostridium symbiosum atcc 14940"/>
    <property type="match status" value="1"/>
</dbReference>
<comment type="domain">
    <text evidence="6">Has an N-terminal Jag-N domain and 2 RNA-binding domains (KH and R3H).</text>
</comment>
<comment type="subcellular location">
    <subcellularLocation>
        <location evidence="6">Cytoplasm</location>
    </subcellularLocation>
</comment>
<evidence type="ECO:0000256" key="5">
    <source>
        <dbReference type="ARBA" id="ARBA00023316"/>
    </source>
</evidence>
<dbReference type="CDD" id="cd02644">
    <property type="entry name" value="R3H_jag"/>
    <property type="match status" value="1"/>
</dbReference>
<dbReference type="Proteomes" id="UP000241209">
    <property type="component" value="Unassembled WGS sequence"/>
</dbReference>
<dbReference type="InterPro" id="IPR034079">
    <property type="entry name" value="R3H_KhpB"/>
</dbReference>
<dbReference type="InterPro" id="IPR036867">
    <property type="entry name" value="R3H_dom_sf"/>
</dbReference>
<accession>A0A2T4PX57</accession>
<dbReference type="PANTHER" id="PTHR35800:SF1">
    <property type="entry name" value="RNA-BINDING PROTEIN KHPB"/>
    <property type="match status" value="1"/>
</dbReference>
<dbReference type="GO" id="GO:0005737">
    <property type="term" value="C:cytoplasm"/>
    <property type="evidence" value="ECO:0007669"/>
    <property type="project" value="UniProtKB-SubCell"/>
</dbReference>
<dbReference type="GO" id="GO:0003723">
    <property type="term" value="F:RNA binding"/>
    <property type="evidence" value="ECO:0007669"/>
    <property type="project" value="UniProtKB-UniRule"/>
</dbReference>
<dbReference type="InterPro" id="IPR038008">
    <property type="entry name" value="Jag_KH"/>
</dbReference>
<dbReference type="RefSeq" id="WP_107536359.1">
    <property type="nucleotide sequence ID" value="NZ_BMDF01000005.1"/>
</dbReference>
<evidence type="ECO:0000256" key="2">
    <source>
        <dbReference type="ARBA" id="ARBA00022884"/>
    </source>
</evidence>
<dbReference type="SMART" id="SM00393">
    <property type="entry name" value="R3H"/>
    <property type="match status" value="1"/>
</dbReference>
<dbReference type="GO" id="GO:0009252">
    <property type="term" value="P:peptidoglycan biosynthetic process"/>
    <property type="evidence" value="ECO:0007669"/>
    <property type="project" value="UniProtKB-UniRule"/>
</dbReference>
<comment type="function">
    <text evidence="6">A probable RNA chaperone. Forms a complex with KhpA which binds to cellular RNA and controls its expression. Plays a role in peptidoglycan (PG) homeostasis and cell length regulation.</text>
</comment>
<proteinExistence type="inferred from homology"/>
<comment type="caution">
    <text evidence="6">Lacks conserved residue(s) required for the propagation of feature annotation.</text>
</comment>
<dbReference type="SMART" id="SM01245">
    <property type="entry name" value="Jag_N"/>
    <property type="match status" value="1"/>
</dbReference>
<evidence type="ECO:0000259" key="7">
    <source>
        <dbReference type="PROSITE" id="PS51061"/>
    </source>
</evidence>
<dbReference type="GO" id="GO:0071555">
    <property type="term" value="P:cell wall organization"/>
    <property type="evidence" value="ECO:0007669"/>
    <property type="project" value="UniProtKB-KW"/>
</dbReference>
<keyword evidence="2 6" id="KW-0694">RNA-binding</keyword>
<dbReference type="InterPro" id="IPR032782">
    <property type="entry name" value="KhpB_N"/>
</dbReference>
<dbReference type="Pfam" id="PF13083">
    <property type="entry name" value="KH_KhpA-B"/>
    <property type="match status" value="1"/>
</dbReference>
<evidence type="ECO:0000256" key="3">
    <source>
        <dbReference type="ARBA" id="ARBA00022960"/>
    </source>
</evidence>
<evidence type="ECO:0000256" key="1">
    <source>
        <dbReference type="ARBA" id="ARBA00022490"/>
    </source>
</evidence>
<keyword evidence="4 6" id="KW-0143">Chaperone</keyword>
<name>A0A2T4PX57_9STAP</name>
<dbReference type="EMBL" id="PZFK01000001">
    <property type="protein sequence ID" value="PTI31094.1"/>
    <property type="molecule type" value="Genomic_DNA"/>
</dbReference>
<gene>
    <name evidence="6" type="primary">khpB</name>
    <name evidence="6" type="synonym">eloR</name>
    <name evidence="8" type="ORF">BU072_00390</name>
</gene>